<dbReference type="Pfam" id="PF03787">
    <property type="entry name" value="RAMPs"/>
    <property type="match status" value="1"/>
</dbReference>
<dbReference type="GO" id="GO:0051607">
    <property type="term" value="P:defense response to virus"/>
    <property type="evidence" value="ECO:0007669"/>
    <property type="project" value="UniProtKB-KW"/>
</dbReference>
<feature type="region of interest" description="Disordered" evidence="2">
    <location>
        <begin position="1"/>
        <end position="34"/>
    </location>
</feature>
<evidence type="ECO:0000256" key="1">
    <source>
        <dbReference type="ARBA" id="ARBA00023118"/>
    </source>
</evidence>
<feature type="domain" description="CRISPR type III-associated protein" evidence="3">
    <location>
        <begin position="131"/>
        <end position="367"/>
    </location>
</feature>
<gene>
    <name evidence="4" type="ORF">J3E07_001680</name>
</gene>
<dbReference type="PANTHER" id="PTHR39965:SF1">
    <property type="entry name" value="CRISPR SYSTEM CMR SUBUNIT CMR6"/>
    <property type="match status" value="1"/>
</dbReference>
<dbReference type="RefSeq" id="WP_209591748.1">
    <property type="nucleotide sequence ID" value="NZ_JAGGMV010000010.1"/>
</dbReference>
<dbReference type="NCBIfam" id="TIGR01898">
    <property type="entry name" value="cas_TM1791_cmr6"/>
    <property type="match status" value="1"/>
</dbReference>
<dbReference type="InterPro" id="IPR005537">
    <property type="entry name" value="RAMP_III_fam"/>
</dbReference>
<feature type="compositionally biased region" description="Low complexity" evidence="2">
    <location>
        <begin position="9"/>
        <end position="23"/>
    </location>
</feature>
<sequence length="367" mass="42721">MSKFKYKPRYNNNRRNNSKSENPQKSNLKDKNKNKVIKNEKVDKMSNGNLGYLYYREYYEKLFKSENFSKDKKDIKNILNQYYNITNDNNKDDKNTNDKNNIIKELFGSRKNVPSDLYADFSKDSVSDINFKTIYPGLLVGSGYMHETGCVEGEFKLGFFFDYTTGLPIVPGSSLKGTLRSVFPRISMMDFKDKPISKNSELIPKQDKNKYKYLLELLYKILGNNSKELLKIKKLSNNEKVEFIVKLRDLIFEGKVSDKETILMYDRDIFLDAEIYSEDNNKNNNLFEDDYITPHKEVFKDPIPLKFLKIGPNNKIKFNFLLTDSQINIAGNEPIEISAENKKDLFRKILIDRGIGAKTKVGYGNLE</sequence>
<reference evidence="4" key="1">
    <citation type="submission" date="2021-03" db="EMBL/GenBank/DDBJ databases">
        <title>Genomic Encyclopedia of Type Strains, Phase IV (KMG-V): Genome sequencing to study the core and pangenomes of soil and plant-associated prokaryotes.</title>
        <authorList>
            <person name="Whitman W."/>
        </authorList>
    </citation>
    <scope>NUCLEOTIDE SEQUENCE</scope>
    <source>
        <strain evidence="4">C4</strain>
    </source>
</reference>
<accession>A0A8J7UU09</accession>
<dbReference type="PANTHER" id="PTHR39965">
    <property type="entry name" value="CRISPR SYSTEM CMR SUBUNIT CMR6"/>
    <property type="match status" value="1"/>
</dbReference>
<comment type="caution">
    <text evidence="4">The sequence shown here is derived from an EMBL/GenBank/DDBJ whole genome shotgun (WGS) entry which is preliminary data.</text>
</comment>
<dbReference type="Proteomes" id="UP000740329">
    <property type="component" value="Unassembled WGS sequence"/>
</dbReference>
<organism evidence="4 5">
    <name type="scientific">Methanococcus voltae</name>
    <dbReference type="NCBI Taxonomy" id="2188"/>
    <lineage>
        <taxon>Archaea</taxon>
        <taxon>Methanobacteriati</taxon>
        <taxon>Methanobacteriota</taxon>
        <taxon>Methanomada group</taxon>
        <taxon>Methanococci</taxon>
        <taxon>Methanococcales</taxon>
        <taxon>Methanococcaceae</taxon>
        <taxon>Methanococcus</taxon>
    </lineage>
</organism>
<evidence type="ECO:0000259" key="3">
    <source>
        <dbReference type="Pfam" id="PF03787"/>
    </source>
</evidence>
<keyword evidence="1" id="KW-0051">Antiviral defense</keyword>
<name>A0A8J7UU09_METVO</name>
<dbReference type="EMBL" id="JAGGMV010000010">
    <property type="protein sequence ID" value="MBP2202239.1"/>
    <property type="molecule type" value="Genomic_DNA"/>
</dbReference>
<protein>
    <submittedName>
        <fullName evidence="4">CRISPR-associated protein Cmr6</fullName>
    </submittedName>
</protein>
<proteinExistence type="predicted"/>
<evidence type="ECO:0000313" key="4">
    <source>
        <dbReference type="EMBL" id="MBP2202239.1"/>
    </source>
</evidence>
<dbReference type="AlphaFoldDB" id="A0A8J7UU09"/>
<evidence type="ECO:0000256" key="2">
    <source>
        <dbReference type="SAM" id="MobiDB-lite"/>
    </source>
</evidence>
<dbReference type="InterPro" id="IPR010172">
    <property type="entry name" value="CRISPR-assoc_prot_TM1791"/>
</dbReference>
<evidence type="ECO:0000313" key="5">
    <source>
        <dbReference type="Proteomes" id="UP000740329"/>
    </source>
</evidence>